<evidence type="ECO:0000313" key="1">
    <source>
        <dbReference type="EMBL" id="KAI3703602.1"/>
    </source>
</evidence>
<evidence type="ECO:0000313" key="2">
    <source>
        <dbReference type="Proteomes" id="UP001056120"/>
    </source>
</evidence>
<accession>A0ACB9A198</accession>
<dbReference type="EMBL" id="CM042042">
    <property type="protein sequence ID" value="KAI3703602.1"/>
    <property type="molecule type" value="Genomic_DNA"/>
</dbReference>
<organism evidence="1 2">
    <name type="scientific">Smallanthus sonchifolius</name>
    <dbReference type="NCBI Taxonomy" id="185202"/>
    <lineage>
        <taxon>Eukaryota</taxon>
        <taxon>Viridiplantae</taxon>
        <taxon>Streptophyta</taxon>
        <taxon>Embryophyta</taxon>
        <taxon>Tracheophyta</taxon>
        <taxon>Spermatophyta</taxon>
        <taxon>Magnoliopsida</taxon>
        <taxon>eudicotyledons</taxon>
        <taxon>Gunneridae</taxon>
        <taxon>Pentapetalae</taxon>
        <taxon>asterids</taxon>
        <taxon>campanulids</taxon>
        <taxon>Asterales</taxon>
        <taxon>Asteraceae</taxon>
        <taxon>Asteroideae</taxon>
        <taxon>Heliantheae alliance</taxon>
        <taxon>Millerieae</taxon>
        <taxon>Smallanthus</taxon>
    </lineage>
</organism>
<reference evidence="1 2" key="2">
    <citation type="journal article" date="2022" name="Mol. Ecol. Resour.">
        <title>The genomes of chicory, endive, great burdock and yacon provide insights into Asteraceae paleo-polyploidization history and plant inulin production.</title>
        <authorList>
            <person name="Fan W."/>
            <person name="Wang S."/>
            <person name="Wang H."/>
            <person name="Wang A."/>
            <person name="Jiang F."/>
            <person name="Liu H."/>
            <person name="Zhao H."/>
            <person name="Xu D."/>
            <person name="Zhang Y."/>
        </authorList>
    </citation>
    <scope>NUCLEOTIDE SEQUENCE [LARGE SCALE GENOMIC DNA]</scope>
    <source>
        <strain evidence="2">cv. Yunnan</strain>
        <tissue evidence="1">Leaves</tissue>
    </source>
</reference>
<dbReference type="Proteomes" id="UP001056120">
    <property type="component" value="Linkage Group LG25"/>
</dbReference>
<sequence length="215" mass="25145">MRQCRGDSTLQPTKATVLVLVSCSRYSYDADIMWFRDPFSQFDKDADFHVSCDFFNGNPFDLRNLPNTGFSYVKSNEKTIQLYKFWYNSSITYPGIHDQDAFNKIKFDPFIQHLGLRIRFFDTAYFGGFCQPSRDLNKVCTMHANCCVGLENKVHDIGIMLDDWQKYVKSIVNQTTEGHKGSWTVPQLCKYFFHLLVNVIQKKNYNKSTTILQRF</sequence>
<name>A0ACB9A198_9ASTR</name>
<gene>
    <name evidence="1" type="ORF">L1987_73792</name>
</gene>
<protein>
    <submittedName>
        <fullName evidence="1">Uncharacterized protein</fullName>
    </submittedName>
</protein>
<comment type="caution">
    <text evidence="1">The sequence shown here is derived from an EMBL/GenBank/DDBJ whole genome shotgun (WGS) entry which is preliminary data.</text>
</comment>
<proteinExistence type="predicted"/>
<keyword evidence="2" id="KW-1185">Reference proteome</keyword>
<reference evidence="2" key="1">
    <citation type="journal article" date="2022" name="Mol. Ecol. Resour.">
        <title>The genomes of chicory, endive, great burdock and yacon provide insights into Asteraceae palaeo-polyploidization history and plant inulin production.</title>
        <authorList>
            <person name="Fan W."/>
            <person name="Wang S."/>
            <person name="Wang H."/>
            <person name="Wang A."/>
            <person name="Jiang F."/>
            <person name="Liu H."/>
            <person name="Zhao H."/>
            <person name="Xu D."/>
            <person name="Zhang Y."/>
        </authorList>
    </citation>
    <scope>NUCLEOTIDE SEQUENCE [LARGE SCALE GENOMIC DNA]</scope>
    <source>
        <strain evidence="2">cv. Yunnan</strain>
    </source>
</reference>